<comment type="subcellular location">
    <subcellularLocation>
        <location evidence="8">Cytoplasm</location>
    </subcellularLocation>
</comment>
<comment type="similarity">
    <text evidence="8">Belongs to the AB hydrolase superfamily. MetX family.</text>
</comment>
<evidence type="ECO:0000256" key="5">
    <source>
        <dbReference type="ARBA" id="ARBA00023167"/>
    </source>
</evidence>
<dbReference type="GO" id="GO:0009086">
    <property type="term" value="P:methionine biosynthetic process"/>
    <property type="evidence" value="ECO:0007669"/>
    <property type="project" value="UniProtKB-UniRule"/>
</dbReference>
<evidence type="ECO:0000256" key="6">
    <source>
        <dbReference type="ARBA" id="ARBA00023315"/>
    </source>
</evidence>
<name>A0A3R8LLK5_9BURK</name>
<proteinExistence type="inferred from homology"/>
<keyword evidence="4 8" id="KW-0808">Transferase</keyword>
<dbReference type="Gene3D" id="3.40.50.1820">
    <property type="entry name" value="alpha/beta hydrolase"/>
    <property type="match status" value="1"/>
</dbReference>
<evidence type="ECO:0000256" key="2">
    <source>
        <dbReference type="ARBA" id="ARBA00022490"/>
    </source>
</evidence>
<dbReference type="GO" id="GO:0008899">
    <property type="term" value="F:homoserine O-succinyltransferase activity"/>
    <property type="evidence" value="ECO:0007669"/>
    <property type="project" value="UniProtKB-UniRule"/>
</dbReference>
<organism evidence="11 12">
    <name type="scientific">Lautropia dentalis</name>
    <dbReference type="NCBI Taxonomy" id="2490857"/>
    <lineage>
        <taxon>Bacteria</taxon>
        <taxon>Pseudomonadati</taxon>
        <taxon>Pseudomonadota</taxon>
        <taxon>Betaproteobacteria</taxon>
        <taxon>Burkholderiales</taxon>
        <taxon>Burkholderiaceae</taxon>
        <taxon>Lautropia</taxon>
    </lineage>
</organism>
<dbReference type="GO" id="GO:0009092">
    <property type="term" value="P:homoserine metabolic process"/>
    <property type="evidence" value="ECO:0007669"/>
    <property type="project" value="TreeGrafter"/>
</dbReference>
<comment type="caution">
    <text evidence="11">The sequence shown here is derived from an EMBL/GenBank/DDBJ whole genome shotgun (WGS) entry which is preliminary data.</text>
</comment>
<evidence type="ECO:0000313" key="12">
    <source>
        <dbReference type="Proteomes" id="UP000270261"/>
    </source>
</evidence>
<dbReference type="HAMAP" id="MF_00296">
    <property type="entry name" value="MetX_acyltransf"/>
    <property type="match status" value="1"/>
</dbReference>
<dbReference type="AlphaFoldDB" id="A0A3R8LLK5"/>
<evidence type="ECO:0000256" key="4">
    <source>
        <dbReference type="ARBA" id="ARBA00022679"/>
    </source>
</evidence>
<keyword evidence="2 8" id="KW-0963">Cytoplasm</keyword>
<dbReference type="PIRSF" id="PIRSF000443">
    <property type="entry name" value="Homoser_Ac_trans"/>
    <property type="match status" value="1"/>
</dbReference>
<feature type="active site" evidence="8 9">
    <location>
        <position position="347"/>
    </location>
</feature>
<keyword evidence="6 8" id="KW-0012">Acyltransferase</keyword>
<feature type="active site" description="Nucleophile" evidence="8 9">
    <location>
        <position position="149"/>
    </location>
</feature>
<protein>
    <recommendedName>
        <fullName evidence="8">Homoserine O-succinyltransferase</fullName>
        <shortName evidence="8">HST</shortName>
        <ecNumber evidence="8">2.3.1.46</ecNumber>
    </recommendedName>
    <alternativeName>
        <fullName evidence="8">Homoserine transsuccinylase</fullName>
        <shortName evidence="8">HTS</shortName>
    </alternativeName>
</protein>
<dbReference type="FunFam" id="1.10.1740.110:FF:000001">
    <property type="entry name" value="Homoserine O-acetyltransferase"/>
    <property type="match status" value="1"/>
</dbReference>
<evidence type="ECO:0000256" key="7">
    <source>
        <dbReference type="ARBA" id="ARBA00051253"/>
    </source>
</evidence>
<sequence>MSLQANPVRHRFDDPLPLTSGGRFGPYELVYETYGTLNAARSNAVLICHALNASHHVAGITAGTADDHGWWSNMVGPGKPVDTDRFFVIGVNNLGSCFGSTGPMSLDPATGRPYGPDFPVITVEDWVHSQARLADALGIERFAAVMGGSLGGMQALAWSYLYPARVAHCVAIATAPKLSAQNIAFNEVARRAIVTDPDFHAGRFYDFNTVPARGLQVARMIGHITYLSDDAMASKFGRMLKHGDYGFSFDVEFEIESYLRYQGEKFSRYFDANTYLLFTRALDYFDPARATGGDLSKALAPAKCAYLIASFTTDWRFSPARSHEIVRALLANRNPVTYAEIDAPHGHDAFLLDDERYHGLVRSYFDRIHAVVNA</sequence>
<feature type="site" description="Important for acyl-CoA specificity" evidence="8">
    <location>
        <position position="316"/>
    </location>
</feature>
<dbReference type="InterPro" id="IPR029058">
    <property type="entry name" value="AB_hydrolase_fold"/>
</dbReference>
<dbReference type="InterPro" id="IPR008220">
    <property type="entry name" value="HAT_MetX-like"/>
</dbReference>
<dbReference type="EC" id="2.3.1.46" evidence="8"/>
<gene>
    <name evidence="8" type="primary">metXS</name>
    <name evidence="11" type="ORF">EHV23_10625</name>
</gene>
<evidence type="ECO:0000313" key="11">
    <source>
        <dbReference type="EMBL" id="RRN43847.1"/>
    </source>
</evidence>
<reference evidence="11 12" key="1">
    <citation type="submission" date="2018-11" db="EMBL/GenBank/DDBJ databases">
        <title>Genome sequencing of Lautropia sp. KCOM 2505 (= ChDC F240).</title>
        <authorList>
            <person name="Kook J.-K."/>
            <person name="Park S.-N."/>
            <person name="Lim Y.K."/>
        </authorList>
    </citation>
    <scope>NUCLEOTIDE SEQUENCE [LARGE SCALE GENOMIC DNA]</scope>
    <source>
        <strain evidence="11 12">KCOM 2505</strain>
    </source>
</reference>
<dbReference type="PANTHER" id="PTHR32268">
    <property type="entry name" value="HOMOSERINE O-ACETYLTRANSFERASE"/>
    <property type="match status" value="1"/>
</dbReference>
<dbReference type="UniPathway" id="UPA00051">
    <property type="reaction ID" value="UER00075"/>
</dbReference>
<comment type="pathway">
    <text evidence="8">Amino-acid biosynthesis; L-methionine biosynthesis via de novo pathway; O-succinyl-L-homoserine from L-homoserine: step 1/1.</text>
</comment>
<feature type="domain" description="AB hydrolase-1" evidence="10">
    <location>
        <begin position="43"/>
        <end position="352"/>
    </location>
</feature>
<evidence type="ECO:0000256" key="9">
    <source>
        <dbReference type="PIRSR" id="PIRSR000443-1"/>
    </source>
</evidence>
<keyword evidence="12" id="KW-1185">Reference proteome</keyword>
<evidence type="ECO:0000259" key="10">
    <source>
        <dbReference type="Pfam" id="PF00561"/>
    </source>
</evidence>
<comment type="catalytic activity">
    <reaction evidence="7 8">
        <text>L-homoserine + succinyl-CoA = O-succinyl-L-homoserine + CoA</text>
        <dbReference type="Rhea" id="RHEA:22008"/>
        <dbReference type="ChEBI" id="CHEBI:57287"/>
        <dbReference type="ChEBI" id="CHEBI:57292"/>
        <dbReference type="ChEBI" id="CHEBI:57476"/>
        <dbReference type="ChEBI" id="CHEBI:57661"/>
        <dbReference type="EC" id="2.3.1.46"/>
    </reaction>
</comment>
<dbReference type="Proteomes" id="UP000270261">
    <property type="component" value="Unassembled WGS sequence"/>
</dbReference>
<comment type="caution">
    <text evidence="8">Lacks conserved residue(s) required for the propagation of feature annotation.</text>
</comment>
<dbReference type="NCBIfam" id="NF001209">
    <property type="entry name" value="PRK00175.1"/>
    <property type="match status" value="1"/>
</dbReference>
<dbReference type="OrthoDB" id="9800754at2"/>
<evidence type="ECO:0000256" key="8">
    <source>
        <dbReference type="HAMAP-Rule" id="MF_00296"/>
    </source>
</evidence>
<comment type="subunit">
    <text evidence="1 8">Homodimer.</text>
</comment>
<evidence type="ECO:0000256" key="3">
    <source>
        <dbReference type="ARBA" id="ARBA00022605"/>
    </source>
</evidence>
<dbReference type="RefSeq" id="WP_125096047.1">
    <property type="nucleotide sequence ID" value="NZ_RRUE01000002.1"/>
</dbReference>
<dbReference type="SUPFAM" id="SSF53474">
    <property type="entry name" value="alpha/beta-Hydrolases"/>
    <property type="match status" value="1"/>
</dbReference>
<dbReference type="Gene3D" id="1.10.1740.110">
    <property type="match status" value="1"/>
</dbReference>
<dbReference type="NCBIfam" id="TIGR01392">
    <property type="entry name" value="homoserO_Ac_trn"/>
    <property type="match status" value="1"/>
</dbReference>
<accession>A0A3R8LLK5</accession>
<dbReference type="PANTHER" id="PTHR32268:SF11">
    <property type="entry name" value="HOMOSERINE O-ACETYLTRANSFERASE"/>
    <property type="match status" value="1"/>
</dbReference>
<dbReference type="InterPro" id="IPR000073">
    <property type="entry name" value="AB_hydrolase_1"/>
</dbReference>
<comment type="function">
    <text evidence="8">Transfers a succinyl group from succinyl-CoA to L-homoserine, forming succinyl-L-homoserine.</text>
</comment>
<dbReference type="GO" id="GO:0005737">
    <property type="term" value="C:cytoplasm"/>
    <property type="evidence" value="ECO:0007669"/>
    <property type="project" value="UniProtKB-SubCell"/>
</dbReference>
<keyword evidence="5 8" id="KW-0486">Methionine biosynthesis</keyword>
<evidence type="ECO:0000256" key="1">
    <source>
        <dbReference type="ARBA" id="ARBA00011738"/>
    </source>
</evidence>
<dbReference type="Pfam" id="PF00561">
    <property type="entry name" value="Abhydrolase_1"/>
    <property type="match status" value="1"/>
</dbReference>
<feature type="active site" evidence="8 9">
    <location>
        <position position="314"/>
    </location>
</feature>
<feature type="binding site" evidence="8">
    <location>
        <position position="348"/>
    </location>
    <ligand>
        <name>substrate</name>
    </ligand>
</feature>
<keyword evidence="3 8" id="KW-0028">Amino-acid biosynthesis</keyword>
<dbReference type="EMBL" id="RRUE01000002">
    <property type="protein sequence ID" value="RRN43847.1"/>
    <property type="molecule type" value="Genomic_DNA"/>
</dbReference>
<dbReference type="GO" id="GO:0004414">
    <property type="term" value="F:homoserine O-acetyltransferase activity"/>
    <property type="evidence" value="ECO:0007669"/>
    <property type="project" value="UniProtKB-ARBA"/>
</dbReference>
<feature type="binding site" evidence="8">
    <location>
        <position position="219"/>
    </location>
    <ligand>
        <name>substrate</name>
    </ligand>
</feature>